<gene>
    <name evidence="1" type="ORF">NYQ28_05985</name>
</gene>
<sequence length="199" mass="21032">MTNAAQDAWPELTDMLAAAPTAQVLPGGSSEDLDSLGLTERSFLGALVAHTGGVTVDHGWLRLLGGPGSGLASVVDANDRSSGFCVVAFDVLGGVFALDGGALGAGDGSVHYFAPDSLEWEDLEIPHSQFLAAMLSDAIGQFSEPFRWNGWREEVAALTLDRGMSLYPPLFTAEGKDPERSSRRDVPMTELVGDRWPVG</sequence>
<dbReference type="RefSeq" id="WP_141860883.1">
    <property type="nucleotide sequence ID" value="NZ_BMNV01000005.1"/>
</dbReference>
<accession>A0ABT2HFR5</accession>
<organism evidence="1 2">
    <name type="scientific">Curtobacterium citreum</name>
    <dbReference type="NCBI Taxonomy" id="2036"/>
    <lineage>
        <taxon>Bacteria</taxon>
        <taxon>Bacillati</taxon>
        <taxon>Actinomycetota</taxon>
        <taxon>Actinomycetes</taxon>
        <taxon>Micrococcales</taxon>
        <taxon>Microbacteriaceae</taxon>
        <taxon>Curtobacterium</taxon>
    </lineage>
</organism>
<keyword evidence="2" id="KW-1185">Reference proteome</keyword>
<dbReference type="Proteomes" id="UP001652264">
    <property type="component" value="Unassembled WGS sequence"/>
</dbReference>
<reference evidence="1 2" key="1">
    <citation type="submission" date="2022-08" db="EMBL/GenBank/DDBJ databases">
        <title>Taxonomy of Curtobacterium flaccumfaciens.</title>
        <authorList>
            <person name="Osdaghi E."/>
            <person name="Taghavi S.M."/>
            <person name="Hamidizade M."/>
            <person name="Abachi H."/>
            <person name="Fazliarab A."/>
            <person name="Baeyen S."/>
            <person name="Portier P."/>
            <person name="Van Vaerenbergh J."/>
            <person name="Jacques M.-A."/>
        </authorList>
    </citation>
    <scope>NUCLEOTIDE SEQUENCE [LARGE SCALE GENOMIC DNA]</scope>
    <source>
        <strain evidence="1 2">LMG8786T</strain>
    </source>
</reference>
<proteinExistence type="predicted"/>
<dbReference type="EMBL" id="JANVAD010000002">
    <property type="protein sequence ID" value="MCS6522114.1"/>
    <property type="molecule type" value="Genomic_DNA"/>
</dbReference>
<name>A0ABT2HFR5_9MICO</name>
<dbReference type="Pfam" id="PF10946">
    <property type="entry name" value="DUF2625"/>
    <property type="match status" value="1"/>
</dbReference>
<evidence type="ECO:0000313" key="1">
    <source>
        <dbReference type="EMBL" id="MCS6522114.1"/>
    </source>
</evidence>
<protein>
    <submittedName>
        <fullName evidence="1">DUF2625 domain-containing protein</fullName>
    </submittedName>
</protein>
<comment type="caution">
    <text evidence="1">The sequence shown here is derived from an EMBL/GenBank/DDBJ whole genome shotgun (WGS) entry which is preliminary data.</text>
</comment>
<evidence type="ECO:0000313" key="2">
    <source>
        <dbReference type="Proteomes" id="UP001652264"/>
    </source>
</evidence>
<dbReference type="GeneID" id="95323583"/>
<dbReference type="InterPro" id="IPR021239">
    <property type="entry name" value="DUF2625"/>
</dbReference>